<dbReference type="Proteomes" id="UP001153331">
    <property type="component" value="Unassembled WGS sequence"/>
</dbReference>
<evidence type="ECO:0000313" key="1">
    <source>
        <dbReference type="EMBL" id="KAJ8117107.1"/>
    </source>
</evidence>
<proteinExistence type="predicted"/>
<protein>
    <submittedName>
        <fullName evidence="1">Uncharacterized protein</fullName>
    </submittedName>
</protein>
<evidence type="ECO:0000313" key="2">
    <source>
        <dbReference type="Proteomes" id="UP001153331"/>
    </source>
</evidence>
<keyword evidence="2" id="KW-1185">Reference proteome</keyword>
<name>A0ACC2IPR6_9PLEO</name>
<accession>A0ACC2IPR6</accession>
<sequence length="1354" mass="150036">MKSAPHELLVRIIQHKSKWTVRNRRWPAKEDTGSAFNTRAVDHALLNDLEFFQNRFLRLSTRDLGICNEGDENAPQTHRLLNFLEDVVNEALLPPKVIRTRLVIHPKLESLLDHLDCVRGSFDLAGDGPRSLFLIKDSDQAGRALSLISDFDQYLETLFNPYGRAAPMASSKKKPVAPQPDSNEYQHFLHHLLDSLKSGFEYCASTKDQEHRVMIQIPTPSTLEENSQEVDVNTFIRCPRPGTWQGIKYKPEIEHVLAPTRPKQLCEYIQHSLRLEKRLTLYFDPSSRAYRMSEMWQGAASPDPNMYPMRSLEELIGTDSVFHLPFHAPPTVRPWKSAERRELAARLAFSLTLMSSEKHSLQPWNCRDIHFIGLPNSEHDKSTPYLTCTIGKVPASTLDFVDELCPIQAFVEFAKLLLELEYGPFADSGTQAHDYSAVLREYEKQIDYKSSTYLEAVDACLRFHMLYHHERLKPSQLGNPEYTRVKLIHKEIIQKIKVDSPSGRRPPPRGAPSGGRSFIRSKEAVSCVPDREHLNSIRTLNPVQGHSLFEKQTSTNQANDDSKAMRTKDPKASLASITSDLPKTGKQTPPRVPPKTKKAVQWALKALGKTPSMASEDTIMTASTRSHSKTAVAGLVNVNHADIGISRNFITTAASASHHREHRMLDTMKLFSVDSLDSTLRREQKDTKDWIAGFSDLRKTLKTGRARGPPLKIAILDSGIDMGHEDVAEADEDDRIGDYQVFVENSDTQDHCGHGTHIAGIILQLTENAHIYVAKVTDEAEADDKNAALEHARTKWKVDVISLSLGYSTPGAPDEVGAEIERCIDAKIAVFASASNDGGNRPRTYPGNYDRVMCIHSSASTGKASDFNPSPETGKDNFTVVGECVESWWPSSIPRKPNDKRTDTGTKYLSGTSFATPVAIAIAAFMLGYIRKHLSEWKWSIEPKSPAGTKIHHSSSRHPNLPRKTPFPRLSMNGDPEFVILKCQAWMKASIFEDKILGAIIKQPLSPSTNYTPDSPATYLTHDVQDGSATDFLLDAEGGKSHDALASLTSIGNFHVSGNKEDSVHLAGKFVRYKRIQQLDQFWAKLKEDASVKTTVPKWVKRHGAWPVCLVVGIMICEDVEYCIDAKQSSERQAQGEVPIGQIVLASTGVSPGQAVDPKLAVGSSKHTATAFKAKVGESSIFAVELRRITTSWLSASLNLKEDGPKVDGTRLAGTGSDEEEVKDRSIVVNDLILEDLDAETIRDMIEITSPSLDLLGLHIKRTRALCQLLVGRTTSEAAEGLIMLTFVGSIAVPTSPHPATLGSISEAALSSPRHIRAAKLTVVGSEPNILLKQAGGTISQAMRPAFKHRAILQ</sequence>
<reference evidence="1" key="1">
    <citation type="submission" date="2022-11" db="EMBL/GenBank/DDBJ databases">
        <title>Genome Sequence of Boeremia exigua.</title>
        <authorList>
            <person name="Buettner E."/>
        </authorList>
    </citation>
    <scope>NUCLEOTIDE SEQUENCE</scope>
    <source>
        <strain evidence="1">CU02</strain>
    </source>
</reference>
<dbReference type="EMBL" id="JAPHNI010000066">
    <property type="protein sequence ID" value="KAJ8117107.1"/>
    <property type="molecule type" value="Genomic_DNA"/>
</dbReference>
<gene>
    <name evidence="1" type="ORF">OPT61_g1614</name>
</gene>
<comment type="caution">
    <text evidence="1">The sequence shown here is derived from an EMBL/GenBank/DDBJ whole genome shotgun (WGS) entry which is preliminary data.</text>
</comment>
<organism evidence="1 2">
    <name type="scientific">Boeremia exigua</name>
    <dbReference type="NCBI Taxonomy" id="749465"/>
    <lineage>
        <taxon>Eukaryota</taxon>
        <taxon>Fungi</taxon>
        <taxon>Dikarya</taxon>
        <taxon>Ascomycota</taxon>
        <taxon>Pezizomycotina</taxon>
        <taxon>Dothideomycetes</taxon>
        <taxon>Pleosporomycetidae</taxon>
        <taxon>Pleosporales</taxon>
        <taxon>Pleosporineae</taxon>
        <taxon>Didymellaceae</taxon>
        <taxon>Boeremia</taxon>
    </lineage>
</organism>